<evidence type="ECO:0008006" key="6">
    <source>
        <dbReference type="Google" id="ProtNLM"/>
    </source>
</evidence>
<accession>A0AAN8JRB2</accession>
<evidence type="ECO:0000256" key="2">
    <source>
        <dbReference type="SAM" id="Phobius"/>
    </source>
</evidence>
<feature type="signal peptide" evidence="3">
    <location>
        <begin position="1"/>
        <end position="19"/>
    </location>
</feature>
<proteinExistence type="predicted"/>
<keyword evidence="5" id="KW-1185">Reference proteome</keyword>
<reference evidence="4 5" key="1">
    <citation type="submission" date="2024-01" db="EMBL/GenBank/DDBJ databases">
        <title>The genome of the rayed Mediterranean limpet Patella caerulea (Linnaeus, 1758).</title>
        <authorList>
            <person name="Anh-Thu Weber A."/>
            <person name="Halstead-Nussloch G."/>
        </authorList>
    </citation>
    <scope>NUCLEOTIDE SEQUENCE [LARGE SCALE GENOMIC DNA]</scope>
    <source>
        <strain evidence="4">AATW-2023a</strain>
        <tissue evidence="4">Whole specimen</tissue>
    </source>
</reference>
<feature type="chain" id="PRO_5043034283" description="Ig-like domain-containing protein" evidence="3">
    <location>
        <begin position="20"/>
        <end position="510"/>
    </location>
</feature>
<feature type="transmembrane region" description="Helical" evidence="2">
    <location>
        <begin position="229"/>
        <end position="251"/>
    </location>
</feature>
<evidence type="ECO:0000256" key="3">
    <source>
        <dbReference type="SAM" id="SignalP"/>
    </source>
</evidence>
<comment type="caution">
    <text evidence="4">The sequence shown here is derived from an EMBL/GenBank/DDBJ whole genome shotgun (WGS) entry which is preliminary data.</text>
</comment>
<keyword evidence="2" id="KW-0812">Transmembrane</keyword>
<keyword evidence="2" id="KW-1133">Transmembrane helix</keyword>
<name>A0AAN8JRB2_PATCE</name>
<sequence length="510" mass="57099">MELIFFTLLQLSILRISYGCECESHILEAGRVQLSITPSHVLVGGETCLCCDQGDADGTVKFILGDTQICKIVNGNKLLWKRDKSVCYVTENGGILHIKNVDMDYQGIWTCGSFRHTSLQSRLVVTDTTVPTSTNTAPLTTPNITTTTVTRQATTTTERTTATTEQTERTSTTTERTTTIQQTTKFFSKPIKLKSTNIDELYKTTTVVPGSSTTEANNNHWLQLPLKELIPYIIMTVIVILLVTLIIIKLVSMVNKRNYDKYGNKKLPNARHHIYDNIDDRNIPPTLPPPRNDLQDAIEASNPDIIKDETTLQSVKHLNMASNATEKTSYYLTPDVSTVNQEHKNITPQIWELPLVETSHTKTILSEENKSYLTPSTIINRTTMLSDHGGNKQSDIRKKENVSGNTTTMKLDETDLKPSIYTNTNAVDNENGIILNEIVKTVMSPTTENKYTPFPEETSIYLTPVHVSSGLKTSKDIKSENTVVTENEYATIETPEEKSTKRTPIIHTKK</sequence>
<dbReference type="AlphaFoldDB" id="A0AAN8JRB2"/>
<keyword evidence="2" id="KW-0472">Membrane</keyword>
<dbReference type="Proteomes" id="UP001347796">
    <property type="component" value="Unassembled WGS sequence"/>
</dbReference>
<keyword evidence="3" id="KW-0732">Signal</keyword>
<organism evidence="4 5">
    <name type="scientific">Patella caerulea</name>
    <name type="common">Rayed Mediterranean limpet</name>
    <dbReference type="NCBI Taxonomy" id="87958"/>
    <lineage>
        <taxon>Eukaryota</taxon>
        <taxon>Metazoa</taxon>
        <taxon>Spiralia</taxon>
        <taxon>Lophotrochozoa</taxon>
        <taxon>Mollusca</taxon>
        <taxon>Gastropoda</taxon>
        <taxon>Patellogastropoda</taxon>
        <taxon>Patelloidea</taxon>
        <taxon>Patellidae</taxon>
        <taxon>Patella</taxon>
    </lineage>
</organism>
<gene>
    <name evidence="4" type="ORF">SNE40_009470</name>
</gene>
<evidence type="ECO:0000256" key="1">
    <source>
        <dbReference type="SAM" id="MobiDB-lite"/>
    </source>
</evidence>
<evidence type="ECO:0000313" key="4">
    <source>
        <dbReference type="EMBL" id="KAK6181657.1"/>
    </source>
</evidence>
<feature type="region of interest" description="Disordered" evidence="1">
    <location>
        <begin position="153"/>
        <end position="179"/>
    </location>
</feature>
<protein>
    <recommendedName>
        <fullName evidence="6">Ig-like domain-containing protein</fullName>
    </recommendedName>
</protein>
<evidence type="ECO:0000313" key="5">
    <source>
        <dbReference type="Proteomes" id="UP001347796"/>
    </source>
</evidence>
<dbReference type="EMBL" id="JAZGQO010000007">
    <property type="protein sequence ID" value="KAK6181657.1"/>
    <property type="molecule type" value="Genomic_DNA"/>
</dbReference>
<feature type="region of interest" description="Disordered" evidence="1">
    <location>
        <begin position="491"/>
        <end position="510"/>
    </location>
</feature>